<dbReference type="InterPro" id="IPR013325">
    <property type="entry name" value="RNA_pol_sigma_r2"/>
</dbReference>
<keyword evidence="2" id="KW-0804">Transcription</keyword>
<reference evidence="2" key="1">
    <citation type="submission" date="2020-04" db="EMBL/GenBank/DDBJ databases">
        <authorList>
            <person name="Chiriac C."/>
            <person name="Salcher M."/>
            <person name="Ghai R."/>
            <person name="Kavagutti S V."/>
        </authorList>
    </citation>
    <scope>NUCLEOTIDE SEQUENCE</scope>
</reference>
<dbReference type="PANTHER" id="PTHR30603:SF47">
    <property type="entry name" value="RNA POLYMERASE SIGMA FACTOR SIGD, CHLOROPLASTIC"/>
    <property type="match status" value="1"/>
</dbReference>
<organism evidence="2">
    <name type="scientific">uncultured Caudovirales phage</name>
    <dbReference type="NCBI Taxonomy" id="2100421"/>
    <lineage>
        <taxon>Viruses</taxon>
        <taxon>Duplodnaviria</taxon>
        <taxon>Heunggongvirae</taxon>
        <taxon>Uroviricota</taxon>
        <taxon>Caudoviricetes</taxon>
        <taxon>Peduoviridae</taxon>
        <taxon>Maltschvirus</taxon>
        <taxon>Maltschvirus maltsch</taxon>
    </lineage>
</organism>
<dbReference type="Gene3D" id="1.20.140.160">
    <property type="match status" value="1"/>
</dbReference>
<dbReference type="GO" id="GO:0000428">
    <property type="term" value="C:DNA-directed RNA polymerase complex"/>
    <property type="evidence" value="ECO:0007669"/>
    <property type="project" value="UniProtKB-KW"/>
</dbReference>
<sequence>MNPVEDFLSFCGIEKVAVDDLRDTQGKELEMWHTWNNNGRTQEHMRPLLNSIRPLIQKHIKQWSSVRDVPPAAIKAEFTNQAVKAFESFDPNRGVKLSTFVTGQMRQAQRFITTYQNTARIPESRIYSVGAMNNAEQQLSETLGRSPTQLELADKLQWSTRKVGLLQSEVKKSYPASQFASDAAAYVPSRQQEVLKLLPYELSSDERAVFEHIYGLNGKQQLSPGAIATKLNMSAPKVSRLKSSIAEKYEKYIK</sequence>
<dbReference type="EMBL" id="LR796249">
    <property type="protein sequence ID" value="CAB4130925.1"/>
    <property type="molecule type" value="Genomic_DNA"/>
</dbReference>
<proteinExistence type="predicted"/>
<evidence type="ECO:0000313" key="1">
    <source>
        <dbReference type="EMBL" id="CAB4130925.1"/>
    </source>
</evidence>
<dbReference type="InterPro" id="IPR050239">
    <property type="entry name" value="Sigma-70_RNA_pol_init_factors"/>
</dbReference>
<dbReference type="SUPFAM" id="SSF88659">
    <property type="entry name" value="Sigma3 and sigma4 domains of RNA polymerase sigma factors"/>
    <property type="match status" value="2"/>
</dbReference>
<gene>
    <name evidence="1" type="ORF">UFOVP127_34</name>
    <name evidence="2" type="ORF">UFOVP276_140</name>
</gene>
<keyword evidence="2" id="KW-0240">DNA-directed RNA polymerase</keyword>
<dbReference type="GO" id="GO:0003700">
    <property type="term" value="F:DNA-binding transcription factor activity"/>
    <property type="evidence" value="ECO:0007669"/>
    <property type="project" value="InterPro"/>
</dbReference>
<protein>
    <submittedName>
        <fullName evidence="2">FliA DNA-directed RNA polymerase specialized sigma subunit</fullName>
    </submittedName>
</protein>
<dbReference type="PANTHER" id="PTHR30603">
    <property type="entry name" value="RNA POLYMERASE SIGMA FACTOR RPO"/>
    <property type="match status" value="1"/>
</dbReference>
<accession>A0A6J5LKX9</accession>
<dbReference type="InterPro" id="IPR013324">
    <property type="entry name" value="RNA_pol_sigma_r3/r4-like"/>
</dbReference>
<dbReference type="SUPFAM" id="SSF88946">
    <property type="entry name" value="Sigma2 domain of RNA polymerase sigma factors"/>
    <property type="match status" value="1"/>
</dbReference>
<name>A0A6J5LKX9_9CAUD</name>
<evidence type="ECO:0000313" key="2">
    <source>
        <dbReference type="EMBL" id="CAB4135184.1"/>
    </source>
</evidence>
<dbReference type="EMBL" id="LR796294">
    <property type="protein sequence ID" value="CAB4135184.1"/>
    <property type="molecule type" value="Genomic_DNA"/>
</dbReference>
<dbReference type="GO" id="GO:0006352">
    <property type="term" value="P:DNA-templated transcription initiation"/>
    <property type="evidence" value="ECO:0007669"/>
    <property type="project" value="InterPro"/>
</dbReference>